<dbReference type="FunFam" id="1.10.10.10:FF:000001">
    <property type="entry name" value="LysR family transcriptional regulator"/>
    <property type="match status" value="1"/>
</dbReference>
<evidence type="ECO:0000256" key="4">
    <source>
        <dbReference type="ARBA" id="ARBA00023163"/>
    </source>
</evidence>
<keyword evidence="3" id="KW-0238">DNA-binding</keyword>
<protein>
    <submittedName>
        <fullName evidence="6">LysR family transcriptional regulator</fullName>
    </submittedName>
</protein>
<feature type="domain" description="HTH lysR-type" evidence="5">
    <location>
        <begin position="7"/>
        <end position="65"/>
    </location>
</feature>
<comment type="caution">
    <text evidence="6">The sequence shown here is derived from an EMBL/GenBank/DDBJ whole genome shotgun (WGS) entry which is preliminary data.</text>
</comment>
<dbReference type="PROSITE" id="PS50931">
    <property type="entry name" value="HTH_LYSR"/>
    <property type="match status" value="1"/>
</dbReference>
<organism evidence="6 7">
    <name type="scientific">Ralstonia solanacearum K60</name>
    <dbReference type="NCBI Taxonomy" id="1091042"/>
    <lineage>
        <taxon>Bacteria</taxon>
        <taxon>Pseudomonadati</taxon>
        <taxon>Pseudomonadota</taxon>
        <taxon>Betaproteobacteria</taxon>
        <taxon>Burkholderiales</taxon>
        <taxon>Burkholderiaceae</taxon>
        <taxon>Ralstonia</taxon>
        <taxon>Ralstonia solanacearum species complex</taxon>
    </lineage>
</organism>
<evidence type="ECO:0000259" key="5">
    <source>
        <dbReference type="PROSITE" id="PS50931"/>
    </source>
</evidence>
<evidence type="ECO:0000256" key="3">
    <source>
        <dbReference type="ARBA" id="ARBA00023125"/>
    </source>
</evidence>
<dbReference type="Gene3D" id="1.10.10.10">
    <property type="entry name" value="Winged helix-like DNA-binding domain superfamily/Winged helix DNA-binding domain"/>
    <property type="match status" value="1"/>
</dbReference>
<name>A0AAP8D2V5_RALSL</name>
<dbReference type="CDD" id="cd08432">
    <property type="entry name" value="PBP2_GcdR_TrpI_HvrB_AmpR_like"/>
    <property type="match status" value="1"/>
</dbReference>
<dbReference type="Pfam" id="PF03466">
    <property type="entry name" value="LysR_substrate"/>
    <property type="match status" value="1"/>
</dbReference>
<dbReference type="InterPro" id="IPR036390">
    <property type="entry name" value="WH_DNA-bd_sf"/>
</dbReference>
<keyword evidence="2" id="KW-0805">Transcription regulation</keyword>
<accession>A0AAP8D2V5</accession>
<dbReference type="InterPro" id="IPR005119">
    <property type="entry name" value="LysR_subst-bd"/>
</dbReference>
<sequence length="317" mass="35570">MRISPLPPLQYLIAFEAVVRHCSFTRAATELNLTQSAVSRQIGQLEAFLGRPLFAREPRRALQLTVAGKRYADRVRVLLEMCSDATYDVMKRYGDLDLAVACSSGVATLWLAPRIGSFHASHPNINLRIIVRDAFTSLTPSEFDVGLYYLRESCGPQFNAQPIIDEEVFPVCSPSYLDGRLVTPEELTRQTLLMQDDRQMTWMSWEEWLSLNGVPMPKKPRAIISNLYPQLVQMALHGQGVLLGWRQIIDCHLETKSLVRATRETATFGGGYHVITPSDRAMNRATTLFASWLLQQCATATVLASSYTHLAAPLKNQ</sequence>
<dbReference type="InterPro" id="IPR058163">
    <property type="entry name" value="LysR-type_TF_proteobact-type"/>
</dbReference>
<evidence type="ECO:0000256" key="1">
    <source>
        <dbReference type="ARBA" id="ARBA00009437"/>
    </source>
</evidence>
<dbReference type="AlphaFoldDB" id="A0AAP8D2V5"/>
<dbReference type="Pfam" id="PF00126">
    <property type="entry name" value="HTH_1"/>
    <property type="match status" value="1"/>
</dbReference>
<gene>
    <name evidence="6" type="ORF">B7R77_25465</name>
</gene>
<dbReference type="Gene3D" id="3.40.190.10">
    <property type="entry name" value="Periplasmic binding protein-like II"/>
    <property type="match status" value="2"/>
</dbReference>
<proteinExistence type="inferred from homology"/>
<dbReference type="InterPro" id="IPR036388">
    <property type="entry name" value="WH-like_DNA-bd_sf"/>
</dbReference>
<dbReference type="PANTHER" id="PTHR30537:SF5">
    <property type="entry name" value="HTH-TYPE TRANSCRIPTIONAL ACTIVATOR TTDR-RELATED"/>
    <property type="match status" value="1"/>
</dbReference>
<dbReference type="SUPFAM" id="SSF53850">
    <property type="entry name" value="Periplasmic binding protein-like II"/>
    <property type="match status" value="1"/>
</dbReference>
<comment type="similarity">
    <text evidence="1">Belongs to the LysR transcriptional regulatory family.</text>
</comment>
<evidence type="ECO:0000313" key="7">
    <source>
        <dbReference type="Proteomes" id="UP000216164"/>
    </source>
</evidence>
<dbReference type="PANTHER" id="PTHR30537">
    <property type="entry name" value="HTH-TYPE TRANSCRIPTIONAL REGULATOR"/>
    <property type="match status" value="1"/>
</dbReference>
<dbReference type="GO" id="GO:0003677">
    <property type="term" value="F:DNA binding"/>
    <property type="evidence" value="ECO:0007669"/>
    <property type="project" value="UniProtKB-KW"/>
</dbReference>
<dbReference type="RefSeq" id="WP_094395695.1">
    <property type="nucleotide sequence ID" value="NZ_NCTK01000002.1"/>
</dbReference>
<dbReference type="InterPro" id="IPR000847">
    <property type="entry name" value="LysR_HTH_N"/>
</dbReference>
<keyword evidence="4" id="KW-0804">Transcription</keyword>
<dbReference type="SUPFAM" id="SSF46785">
    <property type="entry name" value="Winged helix' DNA-binding domain"/>
    <property type="match status" value="1"/>
</dbReference>
<dbReference type="PRINTS" id="PR00039">
    <property type="entry name" value="HTHLYSR"/>
</dbReference>
<evidence type="ECO:0000256" key="2">
    <source>
        <dbReference type="ARBA" id="ARBA00023015"/>
    </source>
</evidence>
<dbReference type="GO" id="GO:0003700">
    <property type="term" value="F:DNA-binding transcription factor activity"/>
    <property type="evidence" value="ECO:0007669"/>
    <property type="project" value="InterPro"/>
</dbReference>
<evidence type="ECO:0000313" key="6">
    <source>
        <dbReference type="EMBL" id="OYQ10119.1"/>
    </source>
</evidence>
<reference evidence="6 7" key="1">
    <citation type="submission" date="2017-04" db="EMBL/GenBank/DDBJ databases">
        <title>Genome Announcement: Closed genomes of Ralstonia solanacearum strains K60, UW551, and UW700.</title>
        <authorList>
            <person name="Hayes M."/>
            <person name="Macintyre A.M."/>
            <person name="Allen C."/>
        </authorList>
    </citation>
    <scope>NUCLEOTIDE SEQUENCE [LARGE SCALE GENOMIC DNA]</scope>
    <source>
        <strain evidence="6 7">UW25</strain>
    </source>
</reference>
<dbReference type="EMBL" id="NCTK01000002">
    <property type="protein sequence ID" value="OYQ10119.1"/>
    <property type="molecule type" value="Genomic_DNA"/>
</dbReference>
<dbReference type="Proteomes" id="UP000216164">
    <property type="component" value="Unassembled WGS sequence"/>
</dbReference>